<feature type="compositionally biased region" description="Acidic residues" evidence="1">
    <location>
        <begin position="20"/>
        <end position="34"/>
    </location>
</feature>
<name>A0A318LFZ3_9PSEU</name>
<keyword evidence="3" id="KW-1185">Reference proteome</keyword>
<dbReference type="EMBL" id="MASU01000028">
    <property type="protein sequence ID" value="PXY17351.1"/>
    <property type="molecule type" value="Genomic_DNA"/>
</dbReference>
<reference evidence="2 3" key="1">
    <citation type="submission" date="2016-07" db="EMBL/GenBank/DDBJ databases">
        <title>Draft genome sequence of Prauserella sp. YIM 121212, isolated from alkaline soil.</title>
        <authorList>
            <person name="Ruckert C."/>
            <person name="Albersmeier A."/>
            <person name="Jiang C.-L."/>
            <person name="Jiang Y."/>
            <person name="Kalinowski J."/>
            <person name="Schneider O."/>
            <person name="Winkler A."/>
            <person name="Zotchev S.B."/>
        </authorList>
    </citation>
    <scope>NUCLEOTIDE SEQUENCE [LARGE SCALE GENOMIC DNA]</scope>
    <source>
        <strain evidence="2 3">YIM 121212</strain>
    </source>
</reference>
<sequence>MSRVLEAKPWVTLGELKNELDEDETDERPDDPAEDERLQRDLDAAVAFVERVHKGRFNFNFDPLCDLPAPDADLKLGTLMLARRWDTRRRSPDGLVTMADQGSARVQSFDPDIDRLLRLGRHARPVVG</sequence>
<dbReference type="RefSeq" id="WP_110344027.1">
    <property type="nucleotide sequence ID" value="NZ_MASU01000028.1"/>
</dbReference>
<proteinExistence type="predicted"/>
<evidence type="ECO:0000313" key="3">
    <source>
        <dbReference type="Proteomes" id="UP000247892"/>
    </source>
</evidence>
<dbReference type="Proteomes" id="UP000247892">
    <property type="component" value="Unassembled WGS sequence"/>
</dbReference>
<feature type="region of interest" description="Disordered" evidence="1">
    <location>
        <begin position="15"/>
        <end position="37"/>
    </location>
</feature>
<gene>
    <name evidence="2" type="ORF">BA062_37715</name>
</gene>
<dbReference type="OrthoDB" id="3691384at2"/>
<organism evidence="2 3">
    <name type="scientific">Prauserella flavalba</name>
    <dbReference type="NCBI Taxonomy" id="1477506"/>
    <lineage>
        <taxon>Bacteria</taxon>
        <taxon>Bacillati</taxon>
        <taxon>Actinomycetota</taxon>
        <taxon>Actinomycetes</taxon>
        <taxon>Pseudonocardiales</taxon>
        <taxon>Pseudonocardiaceae</taxon>
        <taxon>Prauserella</taxon>
    </lineage>
</organism>
<protein>
    <submittedName>
        <fullName evidence="2">Uncharacterized protein</fullName>
    </submittedName>
</protein>
<accession>A0A318LFZ3</accession>
<comment type="caution">
    <text evidence="2">The sequence shown here is derived from an EMBL/GenBank/DDBJ whole genome shotgun (WGS) entry which is preliminary data.</text>
</comment>
<evidence type="ECO:0000256" key="1">
    <source>
        <dbReference type="SAM" id="MobiDB-lite"/>
    </source>
</evidence>
<evidence type="ECO:0000313" key="2">
    <source>
        <dbReference type="EMBL" id="PXY17351.1"/>
    </source>
</evidence>
<dbReference type="AlphaFoldDB" id="A0A318LFZ3"/>